<organism evidence="3 4">
    <name type="scientific">Kaistella gelatinilytica</name>
    <dbReference type="NCBI Taxonomy" id="2787636"/>
    <lineage>
        <taxon>Bacteria</taxon>
        <taxon>Pseudomonadati</taxon>
        <taxon>Bacteroidota</taxon>
        <taxon>Flavobacteriia</taxon>
        <taxon>Flavobacteriales</taxon>
        <taxon>Weeksellaceae</taxon>
        <taxon>Chryseobacterium group</taxon>
        <taxon>Kaistella</taxon>
    </lineage>
</organism>
<sequence length="235" mass="26973">MKKLLLCLTIFIFVQNFAQFAKIVDKDGSVNVRNAANVKSKIVGKIKTGEIVYIFNKGDDYGNWLIVDYKEPNGNLLTGYIYQSRIKRISSYEEIPSTVTNENGVEFILRDIHAKIKSEKFNYQSHKKYFTKTKYGGVEIEDKYKKQQIWGTDGTIPTTHYTSISVEIAKQKIEVPEREIENLFNINNDNANCYYDIETKTLYISAMNSDGAGTYEVLFILKNGAYVGRKIYNSD</sequence>
<name>A0ABS0FAY2_9FLAO</name>
<dbReference type="InterPro" id="IPR003646">
    <property type="entry name" value="SH3-like_bac-type"/>
</dbReference>
<dbReference type="RefSeq" id="WP_196079370.1">
    <property type="nucleotide sequence ID" value="NZ_JADPVI010000001.1"/>
</dbReference>
<evidence type="ECO:0000259" key="2">
    <source>
        <dbReference type="PROSITE" id="PS51781"/>
    </source>
</evidence>
<feature type="signal peptide" evidence="1">
    <location>
        <begin position="1"/>
        <end position="18"/>
    </location>
</feature>
<keyword evidence="1" id="KW-0732">Signal</keyword>
<gene>
    <name evidence="3" type="ORF">IV494_06755</name>
</gene>
<dbReference type="EMBL" id="JADPVI010000001">
    <property type="protein sequence ID" value="MBF8456880.1"/>
    <property type="molecule type" value="Genomic_DNA"/>
</dbReference>
<proteinExistence type="predicted"/>
<evidence type="ECO:0000313" key="4">
    <source>
        <dbReference type="Proteomes" id="UP000660070"/>
    </source>
</evidence>
<evidence type="ECO:0000313" key="3">
    <source>
        <dbReference type="EMBL" id="MBF8456880.1"/>
    </source>
</evidence>
<feature type="chain" id="PRO_5047289006" evidence="1">
    <location>
        <begin position="19"/>
        <end position="235"/>
    </location>
</feature>
<dbReference type="Proteomes" id="UP000660070">
    <property type="component" value="Unassembled WGS sequence"/>
</dbReference>
<evidence type="ECO:0000256" key="1">
    <source>
        <dbReference type="SAM" id="SignalP"/>
    </source>
</evidence>
<reference evidence="3 4" key="1">
    <citation type="submission" date="2020-11" db="EMBL/GenBank/DDBJ databases">
        <title>Kaistella gelatinilytica sp. nov., a flavobacterium isolated from Antarctic Soil.</title>
        <authorList>
            <person name="Li J."/>
        </authorList>
    </citation>
    <scope>NUCLEOTIDE SEQUENCE [LARGE SCALE GENOMIC DNA]</scope>
    <source>
        <strain evidence="3 4">G5-32</strain>
    </source>
</reference>
<dbReference type="Gene3D" id="2.30.30.40">
    <property type="entry name" value="SH3 Domains"/>
    <property type="match status" value="1"/>
</dbReference>
<protein>
    <submittedName>
        <fullName evidence="3">SH3 domain-containing protein</fullName>
    </submittedName>
</protein>
<keyword evidence="4" id="KW-1185">Reference proteome</keyword>
<feature type="domain" description="SH3b" evidence="2">
    <location>
        <begin position="18"/>
        <end position="90"/>
    </location>
</feature>
<comment type="caution">
    <text evidence="3">The sequence shown here is derived from an EMBL/GenBank/DDBJ whole genome shotgun (WGS) entry which is preliminary data.</text>
</comment>
<dbReference type="PROSITE" id="PS51781">
    <property type="entry name" value="SH3B"/>
    <property type="match status" value="1"/>
</dbReference>
<accession>A0ABS0FAY2</accession>